<protein>
    <submittedName>
        <fullName evidence="10">Serine peptidase inhibitor, Kazal type 1</fullName>
    </submittedName>
</protein>
<keyword evidence="4" id="KW-0722">Serine protease inhibitor</keyword>
<comment type="function">
    <text evidence="7">Serine protease inhibitor which exhibits anti-trypsin activity. In the pancreas, protects against trypsin-catalyzed premature activation of zymogens.</text>
</comment>
<evidence type="ECO:0000256" key="6">
    <source>
        <dbReference type="ARBA" id="ARBA00037363"/>
    </source>
</evidence>
<evidence type="ECO:0000256" key="1">
    <source>
        <dbReference type="ARBA" id="ARBA00004613"/>
    </source>
</evidence>
<dbReference type="Proteomes" id="UP000694415">
    <property type="component" value="Unplaced"/>
</dbReference>
<dbReference type="GO" id="GO:0048240">
    <property type="term" value="P:sperm capacitation"/>
    <property type="evidence" value="ECO:0007669"/>
    <property type="project" value="Ensembl"/>
</dbReference>
<evidence type="ECO:0000313" key="10">
    <source>
        <dbReference type="Ensembl" id="ENSMSIP00000028380.1"/>
    </source>
</evidence>
<keyword evidence="5" id="KW-1015">Disulfide bond</keyword>
<evidence type="ECO:0000259" key="9">
    <source>
        <dbReference type="PROSITE" id="PS51465"/>
    </source>
</evidence>
<name>A0A8C6HZT6_MUSSI</name>
<keyword evidence="3" id="KW-0646">Protease inhibitor</keyword>
<dbReference type="FunFam" id="3.30.60.30:FF:000031">
    <property type="entry name" value="Serine protease inhibitor Kazal-type 2"/>
    <property type="match status" value="1"/>
</dbReference>
<keyword evidence="8" id="KW-0732">Signal</keyword>
<dbReference type="GO" id="GO:2001256">
    <property type="term" value="P:regulation of store-operated calcium entry"/>
    <property type="evidence" value="ECO:0007669"/>
    <property type="project" value="Ensembl"/>
</dbReference>
<evidence type="ECO:0000256" key="5">
    <source>
        <dbReference type="ARBA" id="ARBA00023157"/>
    </source>
</evidence>
<proteinExistence type="predicted"/>
<feature type="signal peptide" evidence="8">
    <location>
        <begin position="1"/>
        <end position="23"/>
    </location>
</feature>
<evidence type="ECO:0000256" key="4">
    <source>
        <dbReference type="ARBA" id="ARBA00022900"/>
    </source>
</evidence>
<dbReference type="CDD" id="cd01327">
    <property type="entry name" value="KAZAL_PSTI"/>
    <property type="match status" value="1"/>
</dbReference>
<feature type="chain" id="PRO_5034828056" evidence="8">
    <location>
        <begin position="24"/>
        <end position="80"/>
    </location>
</feature>
<comment type="function">
    <text evidence="6">In the male reproductive tract, binds to sperm heads where it modulates sperm capacitance by inhibiting calcium uptake and nitrogen oxide (NO) production.</text>
</comment>
<dbReference type="GO" id="GO:0005615">
    <property type="term" value="C:extracellular space"/>
    <property type="evidence" value="ECO:0007669"/>
    <property type="project" value="Ensembl"/>
</dbReference>
<dbReference type="GO" id="GO:0007263">
    <property type="term" value="P:nitric oxide mediated signal transduction"/>
    <property type="evidence" value="ECO:0007669"/>
    <property type="project" value="Ensembl"/>
</dbReference>
<evidence type="ECO:0000256" key="3">
    <source>
        <dbReference type="ARBA" id="ARBA00022690"/>
    </source>
</evidence>
<dbReference type="GO" id="GO:0090281">
    <property type="term" value="P:negative regulation of calcium ion import"/>
    <property type="evidence" value="ECO:0007669"/>
    <property type="project" value="Ensembl"/>
</dbReference>
<evidence type="ECO:0000313" key="11">
    <source>
        <dbReference type="Proteomes" id="UP000694415"/>
    </source>
</evidence>
<dbReference type="Ensembl" id="ENSMSIT00000035782.1">
    <property type="protein sequence ID" value="ENSMSIP00000028380.1"/>
    <property type="gene ID" value="ENSMSIG00000023864.1"/>
</dbReference>
<evidence type="ECO:0000256" key="7">
    <source>
        <dbReference type="ARBA" id="ARBA00046050"/>
    </source>
</evidence>
<comment type="subcellular location">
    <subcellularLocation>
        <location evidence="1">Secreted</location>
    </subcellularLocation>
</comment>
<dbReference type="InterPro" id="IPR002350">
    <property type="entry name" value="Kazal_dom"/>
</dbReference>
<reference evidence="10" key="1">
    <citation type="submission" date="2025-08" db="UniProtKB">
        <authorList>
            <consortium name="Ensembl"/>
        </authorList>
    </citation>
    <scope>IDENTIFICATION</scope>
</reference>
<dbReference type="SMR" id="A0A8C6HZT6"/>
<evidence type="ECO:0000256" key="2">
    <source>
        <dbReference type="ARBA" id="ARBA00022525"/>
    </source>
</evidence>
<dbReference type="GeneTree" id="ENSGT00530000064228"/>
<dbReference type="SMART" id="SM00280">
    <property type="entry name" value="KAZAL"/>
    <property type="match status" value="1"/>
</dbReference>
<dbReference type="SUPFAM" id="SSF100895">
    <property type="entry name" value="Kazal-type serine protease inhibitors"/>
    <property type="match status" value="1"/>
</dbReference>
<keyword evidence="11" id="KW-1185">Reference proteome</keyword>
<dbReference type="PANTHER" id="PTHR21312">
    <property type="entry name" value="SERINE PROTEASE INHIBITOR"/>
    <property type="match status" value="1"/>
</dbReference>
<dbReference type="PROSITE" id="PS51465">
    <property type="entry name" value="KAZAL_2"/>
    <property type="match status" value="1"/>
</dbReference>
<organism evidence="10 11">
    <name type="scientific">Mus spicilegus</name>
    <name type="common">Mound-building mouse</name>
    <dbReference type="NCBI Taxonomy" id="10103"/>
    <lineage>
        <taxon>Eukaryota</taxon>
        <taxon>Metazoa</taxon>
        <taxon>Chordata</taxon>
        <taxon>Craniata</taxon>
        <taxon>Vertebrata</taxon>
        <taxon>Euteleostomi</taxon>
        <taxon>Mammalia</taxon>
        <taxon>Eutheria</taxon>
        <taxon>Euarchontoglires</taxon>
        <taxon>Glires</taxon>
        <taxon>Rodentia</taxon>
        <taxon>Myomorpha</taxon>
        <taxon>Muroidea</taxon>
        <taxon>Muridae</taxon>
        <taxon>Murinae</taxon>
        <taxon>Mus</taxon>
        <taxon>Mus</taxon>
    </lineage>
</organism>
<feature type="domain" description="Kazal-like" evidence="9">
    <location>
        <begin position="27"/>
        <end position="80"/>
    </location>
</feature>
<evidence type="ECO:0000256" key="8">
    <source>
        <dbReference type="SAM" id="SignalP"/>
    </source>
</evidence>
<dbReference type="InterPro" id="IPR001239">
    <property type="entry name" value="Prot_inh_Kazal-m"/>
</dbReference>
<reference evidence="10" key="2">
    <citation type="submission" date="2025-09" db="UniProtKB">
        <authorList>
            <consortium name="Ensembl"/>
        </authorList>
    </citation>
    <scope>IDENTIFICATION</scope>
</reference>
<dbReference type="PROSITE" id="PS00282">
    <property type="entry name" value="KAZAL_1"/>
    <property type="match status" value="1"/>
</dbReference>
<keyword evidence="2" id="KW-0964">Secreted</keyword>
<dbReference type="PRINTS" id="PR00290">
    <property type="entry name" value="KAZALINHBTR"/>
</dbReference>
<dbReference type="GO" id="GO:0010751">
    <property type="term" value="P:negative regulation of nitric oxide mediated signal transduction"/>
    <property type="evidence" value="ECO:0007669"/>
    <property type="project" value="Ensembl"/>
</dbReference>
<dbReference type="PANTHER" id="PTHR21312:SF27">
    <property type="entry name" value="SERINE PROTEASE INHIBITOR KAZAL-TYPE 1"/>
    <property type="match status" value="1"/>
</dbReference>
<accession>A0A8C6HZT6</accession>
<dbReference type="InterPro" id="IPR036058">
    <property type="entry name" value="Kazal_dom_sf"/>
</dbReference>
<dbReference type="Pfam" id="PF00050">
    <property type="entry name" value="Kazal_1"/>
    <property type="match status" value="1"/>
</dbReference>
<dbReference type="GO" id="GO:0004867">
    <property type="term" value="F:serine-type endopeptidase inhibitor activity"/>
    <property type="evidence" value="ECO:0007669"/>
    <property type="project" value="UniProtKB-KW"/>
</dbReference>
<dbReference type="GO" id="GO:0060046">
    <property type="term" value="P:regulation of acrosome reaction"/>
    <property type="evidence" value="ECO:0007669"/>
    <property type="project" value="Ensembl"/>
</dbReference>
<sequence length="80" mass="8488">MKVAVIFLLSALALLSLAGNTFSAKVTGKEASCHDAVAGCPRIYDPVCGTDGITYANECVLCFENRKRIEPVLIRKGGPC</sequence>
<dbReference type="Gene3D" id="3.30.60.30">
    <property type="match status" value="1"/>
</dbReference>
<dbReference type="AlphaFoldDB" id="A0A8C6HZT6"/>